<reference evidence="2 3" key="1">
    <citation type="submission" date="2019-04" db="EMBL/GenBank/DDBJ databases">
        <title>Deinococcus metalilatus MA1002 mutant No.5.</title>
        <authorList>
            <person name="Park W."/>
            <person name="Park C."/>
        </authorList>
    </citation>
    <scope>NUCLEOTIDE SEQUENCE [LARGE SCALE GENOMIC DNA]</scope>
    <source>
        <strain evidence="2 3">MA1002-m5</strain>
    </source>
</reference>
<dbReference type="InterPro" id="IPR029060">
    <property type="entry name" value="PIN-like_dom_sf"/>
</dbReference>
<accession>A0AAJ5F7D7</accession>
<dbReference type="SUPFAM" id="SSF88723">
    <property type="entry name" value="PIN domain-like"/>
    <property type="match status" value="1"/>
</dbReference>
<sequence length="87" mass="9914">MTLPDAEAWLDDFGIEVDWTLGRAVWRRVGEAHAQYVVRRRRSGGGFPRRIVTDYLIGAHAEVNGLPLFTLNPEDYTSFTELRVVIP</sequence>
<evidence type="ECO:0000313" key="2">
    <source>
        <dbReference type="EMBL" id="TLK31903.1"/>
    </source>
</evidence>
<dbReference type="RefSeq" id="WP_138223618.1">
    <property type="nucleotide sequence ID" value="NZ_BSUI01000034.1"/>
</dbReference>
<dbReference type="EMBL" id="JACHFV010000021">
    <property type="protein sequence ID" value="MBB5297298.1"/>
    <property type="molecule type" value="Genomic_DNA"/>
</dbReference>
<evidence type="ECO:0000313" key="4">
    <source>
        <dbReference type="Proteomes" id="UP000536909"/>
    </source>
</evidence>
<dbReference type="AlphaFoldDB" id="A0AAJ5F7D7"/>
<dbReference type="Proteomes" id="UP000536909">
    <property type="component" value="Unassembled WGS sequence"/>
</dbReference>
<dbReference type="Gene3D" id="3.40.50.1010">
    <property type="entry name" value="5'-nuclease"/>
    <property type="match status" value="1"/>
</dbReference>
<gene>
    <name evidence="2" type="ORF">FCS05_00060</name>
    <name evidence="1" type="ORF">HNQ10_004170</name>
</gene>
<organism evidence="2 3">
    <name type="scientific">Deinococcus metallilatus</name>
    <dbReference type="NCBI Taxonomy" id="1211322"/>
    <lineage>
        <taxon>Bacteria</taxon>
        <taxon>Thermotogati</taxon>
        <taxon>Deinococcota</taxon>
        <taxon>Deinococci</taxon>
        <taxon>Deinococcales</taxon>
        <taxon>Deinococcaceae</taxon>
        <taxon>Deinococcus</taxon>
    </lineage>
</organism>
<evidence type="ECO:0000313" key="1">
    <source>
        <dbReference type="EMBL" id="MBB5297298.1"/>
    </source>
</evidence>
<name>A0AAJ5F7D7_9DEIO</name>
<dbReference type="Proteomes" id="UP000308000">
    <property type="component" value="Unassembled WGS sequence"/>
</dbReference>
<dbReference type="EMBL" id="VBRC01000001">
    <property type="protein sequence ID" value="TLK31903.1"/>
    <property type="molecule type" value="Genomic_DNA"/>
</dbReference>
<keyword evidence="4" id="KW-1185">Reference proteome</keyword>
<proteinExistence type="predicted"/>
<comment type="caution">
    <text evidence="2">The sequence shown here is derived from an EMBL/GenBank/DDBJ whole genome shotgun (WGS) entry which is preliminary data.</text>
</comment>
<evidence type="ECO:0000313" key="3">
    <source>
        <dbReference type="Proteomes" id="UP000308000"/>
    </source>
</evidence>
<reference evidence="1 4" key="2">
    <citation type="submission" date="2020-08" db="EMBL/GenBank/DDBJ databases">
        <title>Genomic Encyclopedia of Type Strains, Phase IV (KMG-IV): sequencing the most valuable type-strain genomes for metagenomic binning, comparative biology and taxonomic classification.</title>
        <authorList>
            <person name="Goeker M."/>
        </authorList>
    </citation>
    <scope>NUCLEOTIDE SEQUENCE [LARGE SCALE GENOMIC DNA]</scope>
    <source>
        <strain evidence="1 4">DSM 105434</strain>
    </source>
</reference>
<protein>
    <submittedName>
        <fullName evidence="1">Nucleic acid-binding protein</fullName>
    </submittedName>
    <submittedName>
        <fullName evidence="2">Type II toxin-antitoxin system VapC family toxin</fullName>
    </submittedName>
</protein>